<comment type="caution">
    <text evidence="3">The sequence shown here is derived from an EMBL/GenBank/DDBJ whole genome shotgun (WGS) entry which is preliminary data.</text>
</comment>
<keyword evidence="4" id="KW-1185">Reference proteome</keyword>
<dbReference type="InterPro" id="IPR055729">
    <property type="entry name" value="DUF7305"/>
</dbReference>
<dbReference type="Pfam" id="PF23981">
    <property type="entry name" value="DUF7305"/>
    <property type="match status" value="1"/>
</dbReference>
<dbReference type="Pfam" id="PF13400">
    <property type="entry name" value="Tad"/>
    <property type="match status" value="1"/>
</dbReference>
<feature type="domain" description="Putative Flp pilus-assembly TadG-like N-terminal" evidence="1">
    <location>
        <begin position="26"/>
        <end position="71"/>
    </location>
</feature>
<dbReference type="Proteomes" id="UP001272097">
    <property type="component" value="Unassembled WGS sequence"/>
</dbReference>
<evidence type="ECO:0000259" key="1">
    <source>
        <dbReference type="Pfam" id="PF13400"/>
    </source>
</evidence>
<evidence type="ECO:0000259" key="2">
    <source>
        <dbReference type="Pfam" id="PF23981"/>
    </source>
</evidence>
<reference evidence="3 4" key="1">
    <citation type="submission" date="2023-08" db="EMBL/GenBank/DDBJ databases">
        <title>Implementing the SeqCode for naming new Mesorhizobium species isolated from Vachellia karroo root nodules.</title>
        <authorList>
            <person name="Van Lill M."/>
        </authorList>
    </citation>
    <scope>NUCLEOTIDE SEQUENCE [LARGE SCALE GENOMIC DNA]</scope>
    <source>
        <strain evidence="3 4">VK3E</strain>
    </source>
</reference>
<proteinExistence type="predicted"/>
<accession>A0ABU4WX05</accession>
<gene>
    <name evidence="3" type="ORF">RFM51_13420</name>
</gene>
<protein>
    <submittedName>
        <fullName evidence="3">Pilus assembly protein TadG-related protein</fullName>
    </submittedName>
</protein>
<name>A0ABU4WX05_9HYPH</name>
<dbReference type="EMBL" id="JAVIIS010000016">
    <property type="protein sequence ID" value="MDX8440594.1"/>
    <property type="molecule type" value="Genomic_DNA"/>
</dbReference>
<evidence type="ECO:0000313" key="3">
    <source>
        <dbReference type="EMBL" id="MDX8440594.1"/>
    </source>
</evidence>
<feature type="domain" description="DUF7305" evidence="2">
    <location>
        <begin position="251"/>
        <end position="373"/>
    </location>
</feature>
<dbReference type="InterPro" id="IPR028087">
    <property type="entry name" value="Tad_N"/>
</dbReference>
<dbReference type="RefSeq" id="WP_320214524.1">
    <property type="nucleotide sequence ID" value="NZ_JAVIIS010000016.1"/>
</dbReference>
<sequence length="416" mass="42355">MAYSGRFFRHLFSWLVSRRFCEGKGGNVATIFALTLPVVVGGAGLGVETSYWYYSSLRLQAAADAAAYAGALEKIQGSDIATITAAATSSAASNGSGGGTIVVNTPPASGPNTAKKAVEVILKQNLDRMFTSIFTQTKVPEQARAVALITDASKACVLALNQAASQAALFSGSTSVKLSGCSVMANSSAADAIKVQGSAGLQADCLITVGGVSLNNPVTTVCKSPITQALPASDPFSSLPAPTASGSCQKINGNKTTQTLQPGTYCSGMNLNGNVTLSPGVYVVQGDVKINAGAVIQGSGVTIYMTGSNTVSMNGNATVTLSAPTSGTYSGVLFYGDRTGTAAQSTFNGTATSLLTGAIYFPRQQVNYLGNFSGQNGCTQVVADTIQWSGNSTINQDCSSLGMKDIPAAQSVAVVE</sequence>
<organism evidence="3 4">
    <name type="scientific">Mesorhizobium australafricanum</name>
    <dbReference type="NCBI Taxonomy" id="3072311"/>
    <lineage>
        <taxon>Bacteria</taxon>
        <taxon>Pseudomonadati</taxon>
        <taxon>Pseudomonadota</taxon>
        <taxon>Alphaproteobacteria</taxon>
        <taxon>Hyphomicrobiales</taxon>
        <taxon>Phyllobacteriaceae</taxon>
        <taxon>Mesorhizobium</taxon>
    </lineage>
</organism>
<evidence type="ECO:0000313" key="4">
    <source>
        <dbReference type="Proteomes" id="UP001272097"/>
    </source>
</evidence>